<name>A0AC34FY74_9BILA</name>
<sequence length="328" mass="36416">MNNVHHKFYGLERDVLRRILLLESVELGEIANSMNSSGLESSPAYYTCLEDMVDDAEKSLADTSVVPINDLTLIRSLEESIHTSRDSSSALLLLKAENVKNLLQQRHNQWIALLQKLNCDPEDVKKKLIESSSISHDDVDPHSLAKSHDPIADTNSMEKSRDQALNTLQASNSGGTTSAIVMNQMQDLVADAEKSLADTSVVPLHDLAHNRALEEAIIEFRNTSSLASLSKAENLRSLLLERHNQWIALLKKLNFDPEDVKKKLVESSSIVDTHDDVDPPSGNKSRDQPINTLQASNSGGTTSANIMTQMRENFQMKLLVELINENKV</sequence>
<evidence type="ECO:0000313" key="2">
    <source>
        <dbReference type="WBParaSite" id="ES5_v2.g22424.t1"/>
    </source>
</evidence>
<proteinExistence type="predicted"/>
<organism evidence="1 2">
    <name type="scientific">Panagrolaimus sp. ES5</name>
    <dbReference type="NCBI Taxonomy" id="591445"/>
    <lineage>
        <taxon>Eukaryota</taxon>
        <taxon>Metazoa</taxon>
        <taxon>Ecdysozoa</taxon>
        <taxon>Nematoda</taxon>
        <taxon>Chromadorea</taxon>
        <taxon>Rhabditida</taxon>
        <taxon>Tylenchina</taxon>
        <taxon>Panagrolaimomorpha</taxon>
        <taxon>Panagrolaimoidea</taxon>
        <taxon>Panagrolaimidae</taxon>
        <taxon>Panagrolaimus</taxon>
    </lineage>
</organism>
<evidence type="ECO:0000313" key="1">
    <source>
        <dbReference type="Proteomes" id="UP000887579"/>
    </source>
</evidence>
<accession>A0AC34FY74</accession>
<dbReference type="WBParaSite" id="ES5_v2.g22424.t1">
    <property type="protein sequence ID" value="ES5_v2.g22424.t1"/>
    <property type="gene ID" value="ES5_v2.g22424"/>
</dbReference>
<dbReference type="Proteomes" id="UP000887579">
    <property type="component" value="Unplaced"/>
</dbReference>
<protein>
    <submittedName>
        <fullName evidence="2">Uncharacterized protein</fullName>
    </submittedName>
</protein>
<reference evidence="2" key="1">
    <citation type="submission" date="2022-11" db="UniProtKB">
        <authorList>
            <consortium name="WormBaseParasite"/>
        </authorList>
    </citation>
    <scope>IDENTIFICATION</scope>
</reference>